<dbReference type="HAMAP" id="MF_00176">
    <property type="entry name" value="Ser_tRNA_synth_type1"/>
    <property type="match status" value="1"/>
</dbReference>
<evidence type="ECO:0000256" key="6">
    <source>
        <dbReference type="ARBA" id="ARBA00022741"/>
    </source>
</evidence>
<feature type="binding site" evidence="12">
    <location>
        <position position="333"/>
    </location>
    <ligand>
        <name>L-serine</name>
        <dbReference type="ChEBI" id="CHEBI:33384"/>
    </ligand>
</feature>
<gene>
    <name evidence="12 15" type="primary">serS</name>
    <name evidence="15" type="ORF">EKPJFOCH_2147</name>
</gene>
<dbReference type="PANTHER" id="PTHR43697">
    <property type="entry name" value="SERYL-TRNA SYNTHETASE"/>
    <property type="match status" value="1"/>
</dbReference>
<keyword evidence="8 12" id="KW-0648">Protein biosynthesis</keyword>
<comment type="caution">
    <text evidence="15">The sequence shown here is derived from an EMBL/GenBank/DDBJ whole genome shotgun (WGS) entry which is preliminary data.</text>
</comment>
<comment type="function">
    <text evidence="12">Catalyzes the attachment of serine to tRNA(Ser). Is also able to aminoacylate tRNA(Sec) with serine, to form the misacylated tRNA L-seryl-tRNA(Sec), which will be further converted into selenocysteinyl-tRNA(Sec).</text>
</comment>
<dbReference type="Pfam" id="PF00587">
    <property type="entry name" value="tRNA-synt_2b"/>
    <property type="match status" value="1"/>
</dbReference>
<dbReference type="SUPFAM" id="SSF46589">
    <property type="entry name" value="tRNA-binding arm"/>
    <property type="match status" value="1"/>
</dbReference>
<dbReference type="GO" id="GO:0016874">
    <property type="term" value="F:ligase activity"/>
    <property type="evidence" value="ECO:0007669"/>
    <property type="project" value="UniProtKB-KW"/>
</dbReference>
<dbReference type="InterPro" id="IPR002314">
    <property type="entry name" value="aa-tRNA-synt_IIb"/>
</dbReference>
<feature type="coiled-coil region" evidence="13">
    <location>
        <begin position="61"/>
        <end position="90"/>
    </location>
</feature>
<evidence type="ECO:0000259" key="14">
    <source>
        <dbReference type="PROSITE" id="PS50862"/>
    </source>
</evidence>
<dbReference type="InterPro" id="IPR015866">
    <property type="entry name" value="Ser-tRNA-synth_1_N"/>
</dbReference>
<dbReference type="InterPro" id="IPR002317">
    <property type="entry name" value="Ser-tRNA-ligase_type_1"/>
</dbReference>
<keyword evidence="16" id="KW-1185">Reference proteome</keyword>
<feature type="binding site" evidence="12">
    <location>
        <position position="432"/>
    </location>
    <ligand>
        <name>L-serine</name>
        <dbReference type="ChEBI" id="CHEBI:33384"/>
    </ligand>
</feature>
<evidence type="ECO:0000256" key="13">
    <source>
        <dbReference type="SAM" id="Coils"/>
    </source>
</evidence>
<evidence type="ECO:0000256" key="7">
    <source>
        <dbReference type="ARBA" id="ARBA00022840"/>
    </source>
</evidence>
<feature type="binding site" evidence="12">
    <location>
        <begin position="279"/>
        <end position="281"/>
    </location>
    <ligand>
        <name>L-serine</name>
        <dbReference type="ChEBI" id="CHEBI:33384"/>
    </ligand>
</feature>
<name>A0ABQ4TM17_9HYPH</name>
<organism evidence="15 16">
    <name type="scientific">Methylobacterium thuringiense</name>
    <dbReference type="NCBI Taxonomy" id="1003091"/>
    <lineage>
        <taxon>Bacteria</taxon>
        <taxon>Pseudomonadati</taxon>
        <taxon>Pseudomonadota</taxon>
        <taxon>Alphaproteobacteria</taxon>
        <taxon>Hyphomicrobiales</taxon>
        <taxon>Methylobacteriaceae</taxon>
        <taxon>Methylobacterium</taxon>
    </lineage>
</organism>
<comment type="similarity">
    <text evidence="3 12">Belongs to the class-II aminoacyl-tRNA synthetase family. Type-1 seryl-tRNA synthetase subfamily.</text>
</comment>
<dbReference type="Gene3D" id="3.30.930.10">
    <property type="entry name" value="Bira Bifunctional Protein, Domain 2"/>
    <property type="match status" value="1"/>
</dbReference>
<evidence type="ECO:0000313" key="16">
    <source>
        <dbReference type="Proteomes" id="UP001055101"/>
    </source>
</evidence>
<protein>
    <recommendedName>
        <fullName evidence="12">Serine--tRNA ligase</fullName>
        <ecNumber evidence="12">6.1.1.11</ecNumber>
    </recommendedName>
    <alternativeName>
        <fullName evidence="12">Seryl-tRNA synthetase</fullName>
        <shortName evidence="12">SerRS</shortName>
    </alternativeName>
    <alternativeName>
        <fullName evidence="12">Seryl-tRNA(Ser/Sec) synthetase</fullName>
    </alternativeName>
</protein>
<evidence type="ECO:0000256" key="11">
    <source>
        <dbReference type="ARBA" id="ARBA00048823"/>
    </source>
</evidence>
<dbReference type="Proteomes" id="UP001055101">
    <property type="component" value="Unassembled WGS sequence"/>
</dbReference>
<dbReference type="RefSeq" id="WP_147817726.1">
    <property type="nucleotide sequence ID" value="NZ_BPRA01000009.1"/>
</dbReference>
<keyword evidence="9 12" id="KW-0030">Aminoacyl-tRNA synthetase</keyword>
<dbReference type="Pfam" id="PF02403">
    <property type="entry name" value="Seryl_tRNA_N"/>
    <property type="match status" value="1"/>
</dbReference>
<comment type="catalytic activity">
    <reaction evidence="10 12">
        <text>tRNA(Sec) + L-serine + ATP = L-seryl-tRNA(Sec) + AMP + diphosphate + H(+)</text>
        <dbReference type="Rhea" id="RHEA:42580"/>
        <dbReference type="Rhea" id="RHEA-COMP:9742"/>
        <dbReference type="Rhea" id="RHEA-COMP:10128"/>
        <dbReference type="ChEBI" id="CHEBI:15378"/>
        <dbReference type="ChEBI" id="CHEBI:30616"/>
        <dbReference type="ChEBI" id="CHEBI:33019"/>
        <dbReference type="ChEBI" id="CHEBI:33384"/>
        <dbReference type="ChEBI" id="CHEBI:78442"/>
        <dbReference type="ChEBI" id="CHEBI:78533"/>
        <dbReference type="ChEBI" id="CHEBI:456215"/>
        <dbReference type="EC" id="6.1.1.11"/>
    </reaction>
</comment>
<keyword evidence="13" id="KW-0175">Coiled coil</keyword>
<dbReference type="PRINTS" id="PR00981">
    <property type="entry name" value="TRNASYNTHSER"/>
</dbReference>
<comment type="pathway">
    <text evidence="2 12">Aminoacyl-tRNA biosynthesis; selenocysteinyl-tRNA(Sec) biosynthesis; L-seryl-tRNA(Sec) from L-serine and tRNA(Sec): step 1/1.</text>
</comment>
<accession>A0ABQ4TM17</accession>
<dbReference type="NCBIfam" id="TIGR00414">
    <property type="entry name" value="serS"/>
    <property type="match status" value="1"/>
</dbReference>
<comment type="subunit">
    <text evidence="12">Homodimer. The tRNA molecule binds across the dimer.</text>
</comment>
<dbReference type="Gene3D" id="1.10.287.40">
    <property type="entry name" value="Serine-tRNA synthetase, tRNA binding domain"/>
    <property type="match status" value="1"/>
</dbReference>
<keyword evidence="4 12" id="KW-0963">Cytoplasm</keyword>
<feature type="domain" description="Aminoacyl-transfer RNA synthetases class-II family profile" evidence="14">
    <location>
        <begin position="173"/>
        <end position="457"/>
    </location>
</feature>
<evidence type="ECO:0000256" key="5">
    <source>
        <dbReference type="ARBA" id="ARBA00022598"/>
    </source>
</evidence>
<dbReference type="EC" id="6.1.1.11" evidence="12"/>
<feature type="binding site" evidence="12">
    <location>
        <begin position="310"/>
        <end position="312"/>
    </location>
    <ligand>
        <name>ATP</name>
        <dbReference type="ChEBI" id="CHEBI:30616"/>
    </ligand>
</feature>
<comment type="domain">
    <text evidence="12">Consists of two distinct domains, a catalytic core and a N-terminal extension that is involved in tRNA binding.</text>
</comment>
<reference evidence="15" key="2">
    <citation type="submission" date="2021-08" db="EMBL/GenBank/DDBJ databases">
        <authorList>
            <person name="Tani A."/>
            <person name="Ola A."/>
            <person name="Ogura Y."/>
            <person name="Katsura K."/>
            <person name="Hayashi T."/>
        </authorList>
    </citation>
    <scope>NUCLEOTIDE SEQUENCE</scope>
    <source>
        <strain evidence="15">DSM 23674</strain>
    </source>
</reference>
<dbReference type="InterPro" id="IPR006195">
    <property type="entry name" value="aa-tRNA-synth_II"/>
</dbReference>
<comment type="caution">
    <text evidence="12">Lacks conserved residue(s) required for the propagation of feature annotation.</text>
</comment>
<reference evidence="15" key="1">
    <citation type="journal article" date="2021" name="Front. Microbiol.">
        <title>Comprehensive Comparative Genomics and Phenotyping of Methylobacterium Species.</title>
        <authorList>
            <person name="Alessa O."/>
            <person name="Ogura Y."/>
            <person name="Fujitani Y."/>
            <person name="Takami H."/>
            <person name="Hayashi T."/>
            <person name="Sahin N."/>
            <person name="Tani A."/>
        </authorList>
    </citation>
    <scope>NUCLEOTIDE SEQUENCE</scope>
    <source>
        <strain evidence="15">DSM 23674</strain>
    </source>
</reference>
<comment type="catalytic activity">
    <reaction evidence="11 12">
        <text>tRNA(Ser) + L-serine + ATP = L-seryl-tRNA(Ser) + AMP + diphosphate + H(+)</text>
        <dbReference type="Rhea" id="RHEA:12292"/>
        <dbReference type="Rhea" id="RHEA-COMP:9669"/>
        <dbReference type="Rhea" id="RHEA-COMP:9703"/>
        <dbReference type="ChEBI" id="CHEBI:15378"/>
        <dbReference type="ChEBI" id="CHEBI:30616"/>
        <dbReference type="ChEBI" id="CHEBI:33019"/>
        <dbReference type="ChEBI" id="CHEBI:33384"/>
        <dbReference type="ChEBI" id="CHEBI:78442"/>
        <dbReference type="ChEBI" id="CHEBI:78533"/>
        <dbReference type="ChEBI" id="CHEBI:456215"/>
        <dbReference type="EC" id="6.1.1.11"/>
    </reaction>
</comment>
<evidence type="ECO:0000256" key="1">
    <source>
        <dbReference type="ARBA" id="ARBA00004496"/>
    </source>
</evidence>
<keyword evidence="6 12" id="KW-0547">Nucleotide-binding</keyword>
<evidence type="ECO:0000256" key="10">
    <source>
        <dbReference type="ARBA" id="ARBA00047929"/>
    </source>
</evidence>
<sequence length="475" mass="52615">MHDIRAIRENPEAFDFDLARRGLAPLAAALIALDDARKSAVSAAQANQERRNALSKEIGGAKKAKDEARAAELMAEVARLKEDSSRLDGEQGQAAKTLDDELAKIPNRPKADVPPGADEHGNVEYRRFDSERERLTEGREHFELGEATGMMDFEAAARMSGSRFVVLKGQLARLERAIGQFMLDLHTGEHGYLEVAPPILVRDEAMFGTAQLPKFEDDQFFAGNTLEIERGVSEALNYLESTDPIVDDGSEASKAFEENERRGVRELVLKYSRRWLIPTAEVPLTNLVREQILAEDELPLRFTALTPCFRAEAGAAGRDTRGMLRQHQFNKVELVSITAPEKSAEEHERMLACAEAVLKKLDLTYRVMTLCTGDMGFASQKTYDIEVWVPGQQTYREISSCSVCGDFQARRMNARYRAKDGKPAFVHTLNGSGVAVGRALIAVMENYQNPDGSVTIPSVLQPYMGGLNRIEGPKA</sequence>
<dbReference type="CDD" id="cd00770">
    <property type="entry name" value="SerRS_core"/>
    <property type="match status" value="1"/>
</dbReference>
<evidence type="ECO:0000256" key="4">
    <source>
        <dbReference type="ARBA" id="ARBA00022490"/>
    </source>
</evidence>
<evidence type="ECO:0000256" key="9">
    <source>
        <dbReference type="ARBA" id="ARBA00023146"/>
    </source>
</evidence>
<dbReference type="PIRSF" id="PIRSF001529">
    <property type="entry name" value="Ser-tRNA-synth_IIa"/>
    <property type="match status" value="1"/>
</dbReference>
<evidence type="ECO:0000256" key="12">
    <source>
        <dbReference type="HAMAP-Rule" id="MF_00176"/>
    </source>
</evidence>
<feature type="binding site" evidence="12">
    <location>
        <begin position="397"/>
        <end position="400"/>
    </location>
    <ligand>
        <name>ATP</name>
        <dbReference type="ChEBI" id="CHEBI:30616"/>
    </ligand>
</feature>
<keyword evidence="5 12" id="KW-0436">Ligase</keyword>
<dbReference type="InterPro" id="IPR045864">
    <property type="entry name" value="aa-tRNA-synth_II/BPL/LPL"/>
</dbReference>
<evidence type="ECO:0000256" key="3">
    <source>
        <dbReference type="ARBA" id="ARBA00010728"/>
    </source>
</evidence>
<dbReference type="PROSITE" id="PS50862">
    <property type="entry name" value="AA_TRNA_LIGASE_II"/>
    <property type="match status" value="1"/>
</dbReference>
<dbReference type="InterPro" id="IPR033729">
    <property type="entry name" value="SerRS_core"/>
</dbReference>
<evidence type="ECO:0000256" key="8">
    <source>
        <dbReference type="ARBA" id="ARBA00022917"/>
    </source>
</evidence>
<dbReference type="InterPro" id="IPR010978">
    <property type="entry name" value="tRNA-bd_arm"/>
</dbReference>
<proteinExistence type="inferred from homology"/>
<comment type="subcellular location">
    <subcellularLocation>
        <location evidence="1 12">Cytoplasm</location>
    </subcellularLocation>
</comment>
<dbReference type="SUPFAM" id="SSF55681">
    <property type="entry name" value="Class II aaRS and biotin synthetases"/>
    <property type="match status" value="1"/>
</dbReference>
<dbReference type="PANTHER" id="PTHR43697:SF1">
    <property type="entry name" value="SERINE--TRNA LIGASE"/>
    <property type="match status" value="1"/>
</dbReference>
<evidence type="ECO:0000313" key="15">
    <source>
        <dbReference type="EMBL" id="GJE55652.1"/>
    </source>
</evidence>
<dbReference type="InterPro" id="IPR042103">
    <property type="entry name" value="SerRS_1_N_sf"/>
</dbReference>
<evidence type="ECO:0000256" key="2">
    <source>
        <dbReference type="ARBA" id="ARBA00005045"/>
    </source>
</evidence>
<keyword evidence="7 12" id="KW-0067">ATP-binding</keyword>
<dbReference type="EMBL" id="BPRA01000009">
    <property type="protein sequence ID" value="GJE55652.1"/>
    <property type="molecule type" value="Genomic_DNA"/>
</dbReference>